<dbReference type="AlphaFoldDB" id="A0A438EMB2"/>
<dbReference type="Proteomes" id="UP000288805">
    <property type="component" value="Unassembled WGS sequence"/>
</dbReference>
<proteinExistence type="predicted"/>
<organism evidence="1 2">
    <name type="scientific">Vitis vinifera</name>
    <name type="common">Grape</name>
    <dbReference type="NCBI Taxonomy" id="29760"/>
    <lineage>
        <taxon>Eukaryota</taxon>
        <taxon>Viridiplantae</taxon>
        <taxon>Streptophyta</taxon>
        <taxon>Embryophyta</taxon>
        <taxon>Tracheophyta</taxon>
        <taxon>Spermatophyta</taxon>
        <taxon>Magnoliopsida</taxon>
        <taxon>eudicotyledons</taxon>
        <taxon>Gunneridae</taxon>
        <taxon>Pentapetalae</taxon>
        <taxon>rosids</taxon>
        <taxon>Vitales</taxon>
        <taxon>Vitaceae</taxon>
        <taxon>Viteae</taxon>
        <taxon>Vitis</taxon>
    </lineage>
</organism>
<evidence type="ECO:0000313" key="2">
    <source>
        <dbReference type="Proteomes" id="UP000288805"/>
    </source>
</evidence>
<protein>
    <submittedName>
        <fullName evidence="1">Uncharacterized protein</fullName>
    </submittedName>
</protein>
<dbReference type="EMBL" id="QGNW01001239">
    <property type="protein sequence ID" value="RVW48864.1"/>
    <property type="molecule type" value="Genomic_DNA"/>
</dbReference>
<name>A0A438EMB2_VITVI</name>
<accession>A0A438EMB2</accession>
<evidence type="ECO:0000313" key="1">
    <source>
        <dbReference type="EMBL" id="RVW48864.1"/>
    </source>
</evidence>
<sequence length="170" mass="19760">MNERDCRQRRCTAVGRRLRLSTPSPLEVGFRFELFSQFVFAKVLNRDSGCCFKDYLGFFFLISIHGHISSHKAYAFLEHKRHDQSAPQSGLTRKGVRLSGVAFYFLRLKAFWPHLALRRASRCAQETPLKTLTDVTCAKKMKKWRIIFSFIARKHTICGSWFLLCSMFNG</sequence>
<comment type="caution">
    <text evidence="1">The sequence shown here is derived from an EMBL/GenBank/DDBJ whole genome shotgun (WGS) entry which is preliminary data.</text>
</comment>
<gene>
    <name evidence="1" type="ORF">CK203_109007</name>
</gene>
<reference evidence="1 2" key="1">
    <citation type="journal article" date="2018" name="PLoS Genet.">
        <title>Population sequencing reveals clonal diversity and ancestral inbreeding in the grapevine cultivar Chardonnay.</title>
        <authorList>
            <person name="Roach M.J."/>
            <person name="Johnson D.L."/>
            <person name="Bohlmann J."/>
            <person name="van Vuuren H.J."/>
            <person name="Jones S.J."/>
            <person name="Pretorius I.S."/>
            <person name="Schmidt S.A."/>
            <person name="Borneman A.R."/>
        </authorList>
    </citation>
    <scope>NUCLEOTIDE SEQUENCE [LARGE SCALE GENOMIC DNA]</scope>
    <source>
        <strain evidence="2">cv. Chardonnay</strain>
        <tissue evidence="1">Leaf</tissue>
    </source>
</reference>